<protein>
    <submittedName>
        <fullName evidence="1">Heterokaryon incompatibility protein-domain-containing protein</fullName>
    </submittedName>
</protein>
<dbReference type="EMBL" id="JAQQWI010000024">
    <property type="protein sequence ID" value="KAK7994351.1"/>
    <property type="molecule type" value="Genomic_DNA"/>
</dbReference>
<dbReference type="Proteomes" id="UP001396898">
    <property type="component" value="Unassembled WGS sequence"/>
</dbReference>
<evidence type="ECO:0000313" key="1">
    <source>
        <dbReference type="EMBL" id="KAK7994351.1"/>
    </source>
</evidence>
<comment type="caution">
    <text evidence="1">The sequence shown here is derived from an EMBL/GenBank/DDBJ whole genome shotgun (WGS) entry which is preliminary data.</text>
</comment>
<accession>A0ABR1R0C1</accession>
<sequence>MAPFRGNIYQSRPYTDRVGPLHRTFWYLNRIWAQLSGQDDELLNSEDYVLIPDSGHQTYLAGTSLPNLQSLSWNQAPSGKQGRKRDIPTWSWASMATVAVNVRGHESWSGMAAQWPFNSSTGAVTNGICEMKDMLPVPVTNKSRLNFGRELRFRPENQYGDDTRFAILSLRERALPASVRRKLPRKGDALVAARLSYHHTHRDRYNRRGLQS</sequence>
<evidence type="ECO:0000313" key="2">
    <source>
        <dbReference type="Proteomes" id="UP001396898"/>
    </source>
</evidence>
<gene>
    <name evidence="1" type="ORF">PG991_015939</name>
</gene>
<organism evidence="1 2">
    <name type="scientific">Apiospora marii</name>
    <dbReference type="NCBI Taxonomy" id="335849"/>
    <lineage>
        <taxon>Eukaryota</taxon>
        <taxon>Fungi</taxon>
        <taxon>Dikarya</taxon>
        <taxon>Ascomycota</taxon>
        <taxon>Pezizomycotina</taxon>
        <taxon>Sordariomycetes</taxon>
        <taxon>Xylariomycetidae</taxon>
        <taxon>Amphisphaeriales</taxon>
        <taxon>Apiosporaceae</taxon>
        <taxon>Apiospora</taxon>
    </lineage>
</organism>
<name>A0ABR1R0C1_9PEZI</name>
<keyword evidence="2" id="KW-1185">Reference proteome</keyword>
<reference evidence="1 2" key="1">
    <citation type="submission" date="2023-01" db="EMBL/GenBank/DDBJ databases">
        <title>Analysis of 21 Apiospora genomes using comparative genomics revels a genus with tremendous synthesis potential of carbohydrate active enzymes and secondary metabolites.</title>
        <authorList>
            <person name="Sorensen T."/>
        </authorList>
    </citation>
    <scope>NUCLEOTIDE SEQUENCE [LARGE SCALE GENOMIC DNA]</scope>
    <source>
        <strain evidence="1 2">CBS 20057</strain>
    </source>
</reference>
<proteinExistence type="predicted"/>